<keyword evidence="2" id="KW-1185">Reference proteome</keyword>
<gene>
    <name evidence="1" type="ORF">C5167_000060</name>
</gene>
<dbReference type="Proteomes" id="UP000316621">
    <property type="component" value="Chromosome 9"/>
</dbReference>
<organism evidence="1 2">
    <name type="scientific">Papaver somniferum</name>
    <name type="common">Opium poppy</name>
    <dbReference type="NCBI Taxonomy" id="3469"/>
    <lineage>
        <taxon>Eukaryota</taxon>
        <taxon>Viridiplantae</taxon>
        <taxon>Streptophyta</taxon>
        <taxon>Embryophyta</taxon>
        <taxon>Tracheophyta</taxon>
        <taxon>Spermatophyta</taxon>
        <taxon>Magnoliopsida</taxon>
        <taxon>Ranunculales</taxon>
        <taxon>Papaveraceae</taxon>
        <taxon>Papaveroideae</taxon>
        <taxon>Papaver</taxon>
    </lineage>
</organism>
<evidence type="ECO:0000313" key="1">
    <source>
        <dbReference type="EMBL" id="RZC75866.1"/>
    </source>
</evidence>
<dbReference type="AlphaFoldDB" id="A0A4Y7KSN8"/>
<dbReference type="Gramene" id="RZC75866">
    <property type="protein sequence ID" value="RZC75866"/>
    <property type="gene ID" value="C5167_000060"/>
</dbReference>
<evidence type="ECO:0000313" key="2">
    <source>
        <dbReference type="Proteomes" id="UP000316621"/>
    </source>
</evidence>
<protein>
    <submittedName>
        <fullName evidence="1">Uncharacterized protein</fullName>
    </submittedName>
</protein>
<sequence length="107" mass="11955">MGNSQGLEWDAGFYIGYVNKGGDPSLLSVEDLLERSGGGLGEDGGGGRGGDMVFTSLRCTWILRIGRMLKIMRLSSSFYTFIAALVYHYKFYAREVFDRNPERRENG</sequence>
<name>A0A4Y7KSN8_PAPSO</name>
<proteinExistence type="predicted"/>
<accession>A0A4Y7KSN8</accession>
<reference evidence="1 2" key="1">
    <citation type="journal article" date="2018" name="Science">
        <title>The opium poppy genome and morphinan production.</title>
        <authorList>
            <person name="Guo L."/>
            <person name="Winzer T."/>
            <person name="Yang X."/>
            <person name="Li Y."/>
            <person name="Ning Z."/>
            <person name="He Z."/>
            <person name="Teodor R."/>
            <person name="Lu Y."/>
            <person name="Bowser T.A."/>
            <person name="Graham I.A."/>
            <person name="Ye K."/>
        </authorList>
    </citation>
    <scope>NUCLEOTIDE SEQUENCE [LARGE SCALE GENOMIC DNA]</scope>
    <source>
        <strain evidence="2">cv. HN1</strain>
        <tissue evidence="1">Leaves</tissue>
    </source>
</reference>
<dbReference type="EMBL" id="CM010723">
    <property type="protein sequence ID" value="RZC75866.1"/>
    <property type="molecule type" value="Genomic_DNA"/>
</dbReference>